<feature type="region of interest" description="Disordered" evidence="1">
    <location>
        <begin position="21"/>
        <end position="42"/>
    </location>
</feature>
<dbReference type="AlphaFoldDB" id="A0A6I4TRR8"/>
<proteinExistence type="predicted"/>
<feature type="compositionally biased region" description="Polar residues" evidence="1">
    <location>
        <begin position="21"/>
        <end position="35"/>
    </location>
</feature>
<gene>
    <name evidence="2" type="ORF">GRI97_06545</name>
</gene>
<evidence type="ECO:0000256" key="1">
    <source>
        <dbReference type="SAM" id="MobiDB-lite"/>
    </source>
</evidence>
<reference evidence="2 3" key="1">
    <citation type="submission" date="2019-12" db="EMBL/GenBank/DDBJ databases">
        <title>Genomic-based taxomic classification of the family Erythrobacteraceae.</title>
        <authorList>
            <person name="Xu L."/>
        </authorList>
    </citation>
    <scope>NUCLEOTIDE SEQUENCE [LARGE SCALE GENOMIC DNA]</scope>
    <source>
        <strain evidence="2 3">S36</strain>
    </source>
</reference>
<protein>
    <submittedName>
        <fullName evidence="2">Uncharacterized protein</fullName>
    </submittedName>
</protein>
<accession>A0A6I4TRR8</accession>
<dbReference type="Proteomes" id="UP000469430">
    <property type="component" value="Unassembled WGS sequence"/>
</dbReference>
<name>A0A6I4TRR8_9SPHN</name>
<dbReference type="RefSeq" id="WP_161390263.1">
    <property type="nucleotide sequence ID" value="NZ_JBHSCP010000001.1"/>
</dbReference>
<feature type="region of interest" description="Disordered" evidence="1">
    <location>
        <begin position="82"/>
        <end position="104"/>
    </location>
</feature>
<dbReference type="OrthoDB" id="8482188at2"/>
<dbReference type="EMBL" id="WTYJ01000001">
    <property type="protein sequence ID" value="MXO98646.1"/>
    <property type="molecule type" value="Genomic_DNA"/>
</dbReference>
<keyword evidence="3" id="KW-1185">Reference proteome</keyword>
<sequence length="129" mass="14052">MAALLLAGALTAGCDTDAASAQNTGGRDTVTNSGNAPACSYATLSPEDQRRYKSRYERRVRTEGREFAEAWVRDRFCPPPEVQARRDAAKARGPVDRNGQPCTRTRAEMRAVTSMDGSMTMIPHQVCAD</sequence>
<organism evidence="2 3">
    <name type="scientific">Croceibacterium xixiisoli</name>
    <dbReference type="NCBI Taxonomy" id="1476466"/>
    <lineage>
        <taxon>Bacteria</taxon>
        <taxon>Pseudomonadati</taxon>
        <taxon>Pseudomonadota</taxon>
        <taxon>Alphaproteobacteria</taxon>
        <taxon>Sphingomonadales</taxon>
        <taxon>Erythrobacteraceae</taxon>
        <taxon>Croceibacterium</taxon>
    </lineage>
</organism>
<comment type="caution">
    <text evidence="2">The sequence shown here is derived from an EMBL/GenBank/DDBJ whole genome shotgun (WGS) entry which is preliminary data.</text>
</comment>
<evidence type="ECO:0000313" key="2">
    <source>
        <dbReference type="EMBL" id="MXO98646.1"/>
    </source>
</evidence>
<evidence type="ECO:0000313" key="3">
    <source>
        <dbReference type="Proteomes" id="UP000469430"/>
    </source>
</evidence>
<feature type="compositionally biased region" description="Basic and acidic residues" evidence="1">
    <location>
        <begin position="83"/>
        <end position="95"/>
    </location>
</feature>